<keyword evidence="5" id="KW-1185">Reference proteome</keyword>
<evidence type="ECO:0000313" key="5">
    <source>
        <dbReference type="Proteomes" id="UP001597521"/>
    </source>
</evidence>
<dbReference type="RefSeq" id="WP_386835405.1">
    <property type="nucleotide sequence ID" value="NZ_JBHUNP010000001.1"/>
</dbReference>
<dbReference type="SUPFAM" id="SSF46689">
    <property type="entry name" value="Homeodomain-like"/>
    <property type="match status" value="1"/>
</dbReference>
<dbReference type="PROSITE" id="PS50977">
    <property type="entry name" value="HTH_TETR_2"/>
    <property type="match status" value="1"/>
</dbReference>
<protein>
    <submittedName>
        <fullName evidence="4">TetR/AcrR family transcriptional regulator</fullName>
    </submittedName>
</protein>
<gene>
    <name evidence="4" type="ORF">ACFSX5_18420</name>
</gene>
<evidence type="ECO:0000256" key="1">
    <source>
        <dbReference type="ARBA" id="ARBA00023125"/>
    </source>
</evidence>
<comment type="caution">
    <text evidence="4">The sequence shown here is derived from an EMBL/GenBank/DDBJ whole genome shotgun (WGS) entry which is preliminary data.</text>
</comment>
<dbReference type="InterPro" id="IPR050109">
    <property type="entry name" value="HTH-type_TetR-like_transc_reg"/>
</dbReference>
<dbReference type="Gene3D" id="1.10.357.10">
    <property type="entry name" value="Tetracycline Repressor, domain 2"/>
    <property type="match status" value="1"/>
</dbReference>
<evidence type="ECO:0000259" key="3">
    <source>
        <dbReference type="PROSITE" id="PS50977"/>
    </source>
</evidence>
<name>A0ABW5QQQ9_9HYPH</name>
<dbReference type="Proteomes" id="UP001597521">
    <property type="component" value="Unassembled WGS sequence"/>
</dbReference>
<accession>A0ABW5QQQ9</accession>
<dbReference type="PRINTS" id="PR00455">
    <property type="entry name" value="HTHTETR"/>
</dbReference>
<keyword evidence="1 2" id="KW-0238">DNA-binding</keyword>
<feature type="domain" description="HTH tetR-type" evidence="3">
    <location>
        <begin position="11"/>
        <end position="70"/>
    </location>
</feature>
<feature type="DNA-binding region" description="H-T-H motif" evidence="2">
    <location>
        <begin position="33"/>
        <end position="52"/>
    </location>
</feature>
<reference evidence="5" key="1">
    <citation type="journal article" date="2019" name="Int. J. Syst. Evol. Microbiol.">
        <title>The Global Catalogue of Microorganisms (GCM) 10K type strain sequencing project: providing services to taxonomists for standard genome sequencing and annotation.</title>
        <authorList>
            <consortium name="The Broad Institute Genomics Platform"/>
            <consortium name="The Broad Institute Genome Sequencing Center for Infectious Disease"/>
            <person name="Wu L."/>
            <person name="Ma J."/>
        </authorList>
    </citation>
    <scope>NUCLEOTIDE SEQUENCE [LARGE SCALE GENOMIC DNA]</scope>
    <source>
        <strain evidence="5">CCM 7427</strain>
    </source>
</reference>
<organism evidence="4 5">
    <name type="scientific">Devosia albogilva</name>
    <dbReference type="NCBI Taxonomy" id="429726"/>
    <lineage>
        <taxon>Bacteria</taxon>
        <taxon>Pseudomonadati</taxon>
        <taxon>Pseudomonadota</taxon>
        <taxon>Alphaproteobacteria</taxon>
        <taxon>Hyphomicrobiales</taxon>
        <taxon>Devosiaceae</taxon>
        <taxon>Devosia</taxon>
    </lineage>
</organism>
<sequence>MQERIQRRDAAIRRQSILAAAELAFAEKGLDVPLEEICVAAGVGRATLYRNFENRIALVHAIMRNNLDKLDALVDDVGGDPHGLEAYLAEILDQLIKTGALVFLIRRDPDLDRNLSSRYLAHLEQLTTTARSAGVIRSDATVEMVEIVVRMMSGALNGLAFAERRAAAATVFDLCLAALDLRTRESR</sequence>
<dbReference type="InterPro" id="IPR001647">
    <property type="entry name" value="HTH_TetR"/>
</dbReference>
<evidence type="ECO:0000313" key="4">
    <source>
        <dbReference type="EMBL" id="MFD2649766.1"/>
    </source>
</evidence>
<dbReference type="Pfam" id="PF00440">
    <property type="entry name" value="TetR_N"/>
    <property type="match status" value="1"/>
</dbReference>
<dbReference type="InterPro" id="IPR009057">
    <property type="entry name" value="Homeodomain-like_sf"/>
</dbReference>
<dbReference type="PANTHER" id="PTHR30055:SF223">
    <property type="entry name" value="HTH-TYPE TRANSCRIPTIONAL REGULATOR UIDR"/>
    <property type="match status" value="1"/>
</dbReference>
<proteinExistence type="predicted"/>
<dbReference type="EMBL" id="JBHUNP010000001">
    <property type="protein sequence ID" value="MFD2649766.1"/>
    <property type="molecule type" value="Genomic_DNA"/>
</dbReference>
<dbReference type="PANTHER" id="PTHR30055">
    <property type="entry name" value="HTH-TYPE TRANSCRIPTIONAL REGULATOR RUTR"/>
    <property type="match status" value="1"/>
</dbReference>
<evidence type="ECO:0000256" key="2">
    <source>
        <dbReference type="PROSITE-ProRule" id="PRU00335"/>
    </source>
</evidence>